<evidence type="ECO:0000313" key="3">
    <source>
        <dbReference type="Proteomes" id="UP000317909"/>
    </source>
</evidence>
<sequence>MTRRQRNIGMVDAEGAPTGVARTESDLSTDVTLDQWLGELSACEQTPTEAFHGGLAIYQTPDLLRLFALPVSAACQQLRDSLHAIENGGVFLPGSVTVIEAELLKHLHSRLKQISERTLALEMQVAALRGELQGDSPAARFDSFTARLQCPQAVRSILHEYPILAQQALYCINQWVRSSLEFMRHLAADWRLLQETFGFANEVGDLVELKGDAGDRHSDGKAVIILRFATGFRLVYKPRSLAVDQRFQELLGWCNARGASPRLRTLRVVDQGDHGWVEFVEARSCRSLREIRRFYQRQGLYLSLLYVLQATDFHFENLIAAGEHPVLVDLETLFHERLPGTVSSPAIRGMSNSVVSIGILPRVSYYEGFDKGVDFSGLGALTGQEIEVPTYEFQASGTDEMRLIRVEMHTLAGKHRPTLAGADVTPADFRGELIGGFTRMYRLLRRHRADLAAEDGPLAAFADVETRFIARATQIYGLLLEQSFHPDFLRSRAARSAWFDQLWSQANDAAGLRPLIAAERAELERNDIPLFHLRPGSRDLWSSSGQRFANYFPRTPLETVCERVAALGPQDFARQRWLLCAAVAKLEPTAPALPQRPITNFKLLQCATTNPEAFALGERLCKLAWQNDDEAGWLAIRQSGHGWFVDAVGLEEGGLIEIARYLANLDQRTQASRYVDLVTKTLRGINLLLLDEVKDHGSSLPARVATLARSLDGYGDAKLAVESSRLTRLLGGVGRLLSPNPAVA</sequence>
<dbReference type="AlphaFoldDB" id="A0A517U273"/>
<dbReference type="KEGG" id="llh:I41_39210"/>
<dbReference type="EMBL" id="CP036339">
    <property type="protein sequence ID" value="QDT74722.1"/>
    <property type="molecule type" value="Genomic_DNA"/>
</dbReference>
<dbReference type="Proteomes" id="UP000317909">
    <property type="component" value="Chromosome"/>
</dbReference>
<protein>
    <recommendedName>
        <fullName evidence="1">Lantibiotic biosynthesis protein dehydration domain-containing protein</fullName>
    </recommendedName>
</protein>
<evidence type="ECO:0000259" key="1">
    <source>
        <dbReference type="Pfam" id="PF13575"/>
    </source>
</evidence>
<reference evidence="2 3" key="1">
    <citation type="submission" date="2019-02" db="EMBL/GenBank/DDBJ databases">
        <title>Deep-cultivation of Planctomycetes and their phenomic and genomic characterization uncovers novel biology.</title>
        <authorList>
            <person name="Wiegand S."/>
            <person name="Jogler M."/>
            <person name="Boedeker C."/>
            <person name="Pinto D."/>
            <person name="Vollmers J."/>
            <person name="Rivas-Marin E."/>
            <person name="Kohn T."/>
            <person name="Peeters S.H."/>
            <person name="Heuer A."/>
            <person name="Rast P."/>
            <person name="Oberbeckmann S."/>
            <person name="Bunk B."/>
            <person name="Jeske O."/>
            <person name="Meyerdierks A."/>
            <person name="Storesund J.E."/>
            <person name="Kallscheuer N."/>
            <person name="Luecker S."/>
            <person name="Lage O.M."/>
            <person name="Pohl T."/>
            <person name="Merkel B.J."/>
            <person name="Hornburger P."/>
            <person name="Mueller R.-W."/>
            <person name="Bruemmer F."/>
            <person name="Labrenz M."/>
            <person name="Spormann A.M."/>
            <person name="Op den Camp H."/>
            <person name="Overmann J."/>
            <person name="Amann R."/>
            <person name="Jetten M.S.M."/>
            <person name="Mascher T."/>
            <person name="Medema M.H."/>
            <person name="Devos D.P."/>
            <person name="Kaster A.-K."/>
            <person name="Ovreas L."/>
            <person name="Rohde M."/>
            <person name="Galperin M.Y."/>
            <person name="Jogler C."/>
        </authorList>
    </citation>
    <scope>NUCLEOTIDE SEQUENCE [LARGE SCALE GENOMIC DNA]</scope>
    <source>
        <strain evidence="2 3">I41</strain>
    </source>
</reference>
<dbReference type="OrthoDB" id="9148343at2"/>
<evidence type="ECO:0000313" key="2">
    <source>
        <dbReference type="EMBL" id="QDT74722.1"/>
    </source>
</evidence>
<dbReference type="InterPro" id="IPR025410">
    <property type="entry name" value="Lant_dehyd"/>
</dbReference>
<dbReference type="InterPro" id="IPR017146">
    <property type="entry name" value="Lanti_2_LanM"/>
</dbReference>
<dbReference type="CDD" id="cd04792">
    <property type="entry name" value="LanM-like"/>
    <property type="match status" value="1"/>
</dbReference>
<dbReference type="RefSeq" id="WP_145434458.1">
    <property type="nucleotide sequence ID" value="NZ_CP036339.1"/>
</dbReference>
<dbReference type="NCBIfam" id="TIGR03897">
    <property type="entry name" value="lanti_2_LanM"/>
    <property type="match status" value="1"/>
</dbReference>
<gene>
    <name evidence="2" type="ORF">I41_39210</name>
</gene>
<keyword evidence="3" id="KW-1185">Reference proteome</keyword>
<feature type="domain" description="Lantibiotic biosynthesis protein dehydration" evidence="1">
    <location>
        <begin position="161"/>
        <end position="533"/>
    </location>
</feature>
<accession>A0A517U273</accession>
<dbReference type="Pfam" id="PF13575">
    <property type="entry name" value="DUF4135"/>
    <property type="match status" value="1"/>
</dbReference>
<proteinExistence type="predicted"/>
<name>A0A517U273_9BACT</name>
<organism evidence="2 3">
    <name type="scientific">Lacipirellula limnantheis</name>
    <dbReference type="NCBI Taxonomy" id="2528024"/>
    <lineage>
        <taxon>Bacteria</taxon>
        <taxon>Pseudomonadati</taxon>
        <taxon>Planctomycetota</taxon>
        <taxon>Planctomycetia</taxon>
        <taxon>Pirellulales</taxon>
        <taxon>Lacipirellulaceae</taxon>
        <taxon>Lacipirellula</taxon>
    </lineage>
</organism>